<accession>A0A8B8FV48</accession>
<keyword evidence="1" id="KW-1185">Reference proteome</keyword>
<reference evidence="2" key="1">
    <citation type="submission" date="2025-08" db="UniProtKB">
        <authorList>
            <consortium name="RefSeq"/>
        </authorList>
    </citation>
    <scope>IDENTIFICATION</scope>
    <source>
        <tissue evidence="2">Whole body</tissue>
    </source>
</reference>
<organism evidence="1 2">
    <name type="scientific">Sipha flava</name>
    <name type="common">yellow sugarcane aphid</name>
    <dbReference type="NCBI Taxonomy" id="143950"/>
    <lineage>
        <taxon>Eukaryota</taxon>
        <taxon>Metazoa</taxon>
        <taxon>Ecdysozoa</taxon>
        <taxon>Arthropoda</taxon>
        <taxon>Hexapoda</taxon>
        <taxon>Insecta</taxon>
        <taxon>Pterygota</taxon>
        <taxon>Neoptera</taxon>
        <taxon>Paraneoptera</taxon>
        <taxon>Hemiptera</taxon>
        <taxon>Sternorrhyncha</taxon>
        <taxon>Aphidomorpha</taxon>
        <taxon>Aphidoidea</taxon>
        <taxon>Aphididae</taxon>
        <taxon>Sipha</taxon>
    </lineage>
</organism>
<sequence length="107" mass="11818">MDDELDMSVLGGEAEGALPPRLDVLTLKVFRTKRATSVRPCPVSLPNSETSAVAALWTRLHCEWAKQMIRVACKSAAPVGYVDENTWEHRIRYSQAAVTDVDQSECA</sequence>
<evidence type="ECO:0000313" key="2">
    <source>
        <dbReference type="RefSeq" id="XP_025414854.1"/>
    </source>
</evidence>
<name>A0A8B8FV48_9HEMI</name>
<dbReference type="GeneID" id="112686674"/>
<dbReference type="Proteomes" id="UP000694846">
    <property type="component" value="Unplaced"/>
</dbReference>
<dbReference type="RefSeq" id="XP_025414854.1">
    <property type="nucleotide sequence ID" value="XM_025559069.1"/>
</dbReference>
<protein>
    <submittedName>
        <fullName evidence="2">Uncharacterized protein LOC112686674</fullName>
    </submittedName>
</protein>
<gene>
    <name evidence="2" type="primary">LOC112686674</name>
</gene>
<evidence type="ECO:0000313" key="1">
    <source>
        <dbReference type="Proteomes" id="UP000694846"/>
    </source>
</evidence>
<proteinExistence type="predicted"/>
<dbReference type="AlphaFoldDB" id="A0A8B8FV48"/>